<dbReference type="EMBL" id="CAJDYZ010007996">
    <property type="protein sequence ID" value="CAD1474874.1"/>
    <property type="molecule type" value="Genomic_DNA"/>
</dbReference>
<feature type="domain" description="Calcium/calmodulin-dependent protein kinase II association-domain" evidence="2">
    <location>
        <begin position="15"/>
        <end position="47"/>
    </location>
</feature>
<comment type="caution">
    <text evidence="3">The sequence shown here is derived from an EMBL/GenBank/DDBJ whole genome shotgun (WGS) entry which is preliminary data.</text>
</comment>
<dbReference type="InterPro" id="IPR013543">
    <property type="entry name" value="Ca/CaM-dep_prot_kinase-assoc"/>
</dbReference>
<feature type="non-terminal residue" evidence="3">
    <location>
        <position position="171"/>
    </location>
</feature>
<feature type="compositionally biased region" description="Basic and acidic residues" evidence="1">
    <location>
        <begin position="62"/>
        <end position="72"/>
    </location>
</feature>
<evidence type="ECO:0000259" key="2">
    <source>
        <dbReference type="Pfam" id="PF08332"/>
    </source>
</evidence>
<name>A0A6V7H6I9_9HYME</name>
<dbReference type="Pfam" id="PF08332">
    <property type="entry name" value="CaMKII_AD"/>
    <property type="match status" value="1"/>
</dbReference>
<dbReference type="Proteomes" id="UP000752696">
    <property type="component" value="Unassembled WGS sequence"/>
</dbReference>
<feature type="non-terminal residue" evidence="3">
    <location>
        <position position="1"/>
    </location>
</feature>
<feature type="region of interest" description="Disordered" evidence="1">
    <location>
        <begin position="55"/>
        <end position="110"/>
    </location>
</feature>
<keyword evidence="4" id="KW-1185">Reference proteome</keyword>
<dbReference type="Gene3D" id="3.10.450.50">
    <property type="match status" value="1"/>
</dbReference>
<sequence length="171" mass="19635">SSLKYIRASNVPYACRKICDPHLTTFEPEALGNLVEGMDFHKFYFDNGNYDSFASLSPGEELQSREHDDPEPPRALAGRGRRVHRVRQTDTVHGQARRSAHPPERGEPRVAQEGQQMAERAFPSKRGHRPVAVHLQSQNISCMKHNVLDGERYQRIHTDEERRQNKTIVQL</sequence>
<dbReference type="GO" id="GO:0004683">
    <property type="term" value="F:calcium/calmodulin-dependent protein kinase activity"/>
    <property type="evidence" value="ECO:0007669"/>
    <property type="project" value="InterPro"/>
</dbReference>
<reference evidence="3" key="1">
    <citation type="submission" date="2020-07" db="EMBL/GenBank/DDBJ databases">
        <authorList>
            <person name="Nazaruddin N."/>
        </authorList>
    </citation>
    <scope>NUCLEOTIDE SEQUENCE</scope>
</reference>
<evidence type="ECO:0000256" key="1">
    <source>
        <dbReference type="SAM" id="MobiDB-lite"/>
    </source>
</evidence>
<protein>
    <recommendedName>
        <fullName evidence="2">Calcium/calmodulin-dependent protein kinase II association-domain domain-containing protein</fullName>
    </recommendedName>
</protein>
<evidence type="ECO:0000313" key="3">
    <source>
        <dbReference type="EMBL" id="CAD1474874.1"/>
    </source>
</evidence>
<organism evidence="3 4">
    <name type="scientific">Heterotrigona itama</name>
    <dbReference type="NCBI Taxonomy" id="395501"/>
    <lineage>
        <taxon>Eukaryota</taxon>
        <taxon>Metazoa</taxon>
        <taxon>Ecdysozoa</taxon>
        <taxon>Arthropoda</taxon>
        <taxon>Hexapoda</taxon>
        <taxon>Insecta</taxon>
        <taxon>Pterygota</taxon>
        <taxon>Neoptera</taxon>
        <taxon>Endopterygota</taxon>
        <taxon>Hymenoptera</taxon>
        <taxon>Apocrita</taxon>
        <taxon>Aculeata</taxon>
        <taxon>Apoidea</taxon>
        <taxon>Anthophila</taxon>
        <taxon>Apidae</taxon>
        <taxon>Heterotrigona</taxon>
    </lineage>
</organism>
<dbReference type="GO" id="GO:0005516">
    <property type="term" value="F:calmodulin binding"/>
    <property type="evidence" value="ECO:0007669"/>
    <property type="project" value="InterPro"/>
</dbReference>
<feature type="compositionally biased region" description="Basic and acidic residues" evidence="1">
    <location>
        <begin position="101"/>
        <end position="110"/>
    </location>
</feature>
<evidence type="ECO:0000313" key="4">
    <source>
        <dbReference type="Proteomes" id="UP000752696"/>
    </source>
</evidence>
<dbReference type="AlphaFoldDB" id="A0A6V7H6I9"/>
<dbReference type="OrthoDB" id="442176at2759"/>
<gene>
    <name evidence="3" type="ORF">MHI_LOCUS501232</name>
</gene>
<proteinExistence type="predicted"/>
<accession>A0A6V7H6I9</accession>